<dbReference type="GO" id="GO:0005975">
    <property type="term" value="P:carbohydrate metabolic process"/>
    <property type="evidence" value="ECO:0007669"/>
    <property type="project" value="UniProtKB-ARBA"/>
</dbReference>
<dbReference type="PROSITE" id="PS52009">
    <property type="entry name" value="GH84"/>
    <property type="match status" value="1"/>
</dbReference>
<evidence type="ECO:0000259" key="3">
    <source>
        <dbReference type="PROSITE" id="PS52009"/>
    </source>
</evidence>
<dbReference type="Gene3D" id="1.20.58.460">
    <property type="entry name" value="Hyaluronidase post-catalytic domain-like"/>
    <property type="match status" value="1"/>
</dbReference>
<dbReference type="Pfam" id="PF02838">
    <property type="entry name" value="Glyco_hydro_20b"/>
    <property type="match status" value="1"/>
</dbReference>
<dbReference type="Gene3D" id="3.20.20.80">
    <property type="entry name" value="Glycosidases"/>
    <property type="match status" value="1"/>
</dbReference>
<evidence type="ECO:0000313" key="4">
    <source>
        <dbReference type="EMBL" id="TFH94978.1"/>
    </source>
</evidence>
<sequence>MLSTYGVLAQTDSFDLGSQRRESQVVSTVPGKKVDHKGIVLNPTPQEMRIDWSNSLSIRNGFSIRDPKKSYSRDIDFLTIRSGKGTIRVTVDYGERIAKRAGVKAVSGAYFLSIGKKGITITGYDDRGAFYGLQTLRQLLSSPYLRGGVLPYMTINDYPDLPNRGVVEGFYGAPWSHEVRLSLIDFYGKNKMNIYLYGPKDDTYHRTPGWRLPYPEEDAKKIVELVEASKRARVDFVWAIHPGQDIHWNEEDFNNIVRKFEMMYDLGVRHFAVFFDDISGDGTNPYKQTEWLNRLTTDFVDKKGDVSPLTVCPTDYTKLWANPTEEGALAVYGKTLNPEIKVFWTGDVVCADLTRSTLEFVNSRIKRPAYFWWNFPVTDYARQVLMMGPSYGLDTTLTSNEVVGVLSNPMEHGEASKLALYGAADYGWNVQDFNSMDNWERGLVEIVPEAPEAFRTFAIHATDTETGYRRIESWETETFTMEQWEPAKVSALNVEFIKIQEAAKCLLSVGINPLLLSELKPWIIELGKLGARGQRAIELGQIYNDGHSDALFWNRYVANVMSDDEVKNYQAHKSGTMKLQPFYDHMMADLAFLFYQKLTNEIPHDYKGISSFANSGGATSKLMLDRNDSTYYTSAVSQQAGSWIGVDLREARPVREIRILQGRNSVDDVDYFDHATLQYSVDGKEWHTLIPEVEKKYEIEWKGKEVQARYVRLMRLNSERRNYAAVRSFEINPMEGYNAAMDCSLSTALDLNGSLELEVASGAKQLVLLLGEVSAPIEVKQLNAKGEVVATDRVTSPYTQLDKVSPQVTKLLISGNGTIYEVITR</sequence>
<dbReference type="GO" id="GO:1901135">
    <property type="term" value="P:carbohydrate derivative metabolic process"/>
    <property type="evidence" value="ECO:0007669"/>
    <property type="project" value="UniProtKB-ARBA"/>
</dbReference>
<keyword evidence="1" id="KW-0378">Hydrolase</keyword>
<evidence type="ECO:0000259" key="2">
    <source>
        <dbReference type="PROSITE" id="PS50022"/>
    </source>
</evidence>
<comment type="caution">
    <text evidence="4">The sequence shown here is derived from an EMBL/GenBank/DDBJ whole genome shotgun (WGS) entry which is preliminary data.</text>
</comment>
<dbReference type="GO" id="GO:0015929">
    <property type="term" value="F:hexosaminidase activity"/>
    <property type="evidence" value="ECO:0007669"/>
    <property type="project" value="UniProtKB-ARBA"/>
</dbReference>
<gene>
    <name evidence="4" type="ORF">E4P47_05555</name>
</gene>
<dbReference type="Proteomes" id="UP000297225">
    <property type="component" value="Unassembled WGS sequence"/>
</dbReference>
<name>A0A4Y8WPS9_9PORP</name>
<dbReference type="InterPro" id="IPR051822">
    <property type="entry name" value="Glycosyl_Hydrolase_84"/>
</dbReference>
<proteinExistence type="inferred from homology"/>
<dbReference type="OrthoDB" id="9760892at2"/>
<dbReference type="InterPro" id="IPR015882">
    <property type="entry name" value="HEX_bac_N"/>
</dbReference>
<dbReference type="InterPro" id="IPR017853">
    <property type="entry name" value="GH"/>
</dbReference>
<keyword evidence="5" id="KW-1185">Reference proteome</keyword>
<dbReference type="EMBL" id="SPNC01000073">
    <property type="protein sequence ID" value="TFH94978.1"/>
    <property type="molecule type" value="Genomic_DNA"/>
</dbReference>
<dbReference type="STRING" id="1122973.GCA_000379925_00600"/>
<dbReference type="Pfam" id="PF07555">
    <property type="entry name" value="NAGidase"/>
    <property type="match status" value="1"/>
</dbReference>
<dbReference type="SUPFAM" id="SSF55545">
    <property type="entry name" value="beta-N-acetylhexosaminidase-like domain"/>
    <property type="match status" value="1"/>
</dbReference>
<dbReference type="PANTHER" id="PTHR13170">
    <property type="entry name" value="O-GLCNACASE"/>
    <property type="match status" value="1"/>
</dbReference>
<reference evidence="4 5" key="1">
    <citation type="submission" date="2019-03" db="EMBL/GenBank/DDBJ databases">
        <title>Porphyromonas levii Isolated from the Uterus of Dairy Cows.</title>
        <authorList>
            <person name="Francis A.M."/>
        </authorList>
    </citation>
    <scope>NUCLEOTIDE SEQUENCE [LARGE SCALE GENOMIC DNA]</scope>
    <source>
        <strain evidence="4 5">AF5678</strain>
    </source>
</reference>
<dbReference type="InterPro" id="IPR008979">
    <property type="entry name" value="Galactose-bd-like_sf"/>
</dbReference>
<comment type="similarity">
    <text evidence="1">Belongs to the glycosyl hydrolase 84 family.</text>
</comment>
<dbReference type="Gene3D" id="3.30.379.10">
    <property type="entry name" value="Chitobiase/beta-hexosaminidase domain 2-like"/>
    <property type="match status" value="1"/>
</dbReference>
<dbReference type="Gene3D" id="2.60.120.260">
    <property type="entry name" value="Galactose-binding domain-like"/>
    <property type="match status" value="1"/>
</dbReference>
<feature type="domain" description="F5/8 type C" evidence="2">
    <location>
        <begin position="588"/>
        <end position="734"/>
    </location>
</feature>
<dbReference type="SUPFAM" id="SSF51445">
    <property type="entry name" value="(Trans)glycosidases"/>
    <property type="match status" value="1"/>
</dbReference>
<accession>A0A4Y8WPS9</accession>
<dbReference type="InterPro" id="IPR029018">
    <property type="entry name" value="Hex-like_dom2"/>
</dbReference>
<dbReference type="SUPFAM" id="SSF140657">
    <property type="entry name" value="Hyaluronidase post-catalytic domain-like"/>
    <property type="match status" value="1"/>
</dbReference>
<dbReference type="PROSITE" id="PS50022">
    <property type="entry name" value="FA58C_3"/>
    <property type="match status" value="1"/>
</dbReference>
<evidence type="ECO:0000256" key="1">
    <source>
        <dbReference type="PROSITE-ProRule" id="PRU01353"/>
    </source>
</evidence>
<dbReference type="SUPFAM" id="SSF49785">
    <property type="entry name" value="Galactose-binding domain-like"/>
    <property type="match status" value="1"/>
</dbReference>
<dbReference type="InterPro" id="IPR011496">
    <property type="entry name" value="O-GlcNAcase_cat"/>
</dbReference>
<feature type="active site" description="Proton donor" evidence="1">
    <location>
        <position position="277"/>
    </location>
</feature>
<dbReference type="AlphaFoldDB" id="A0A4Y8WPS9"/>
<dbReference type="Pfam" id="PF00754">
    <property type="entry name" value="F5_F8_type_C"/>
    <property type="match status" value="1"/>
</dbReference>
<feature type="domain" description="GH84" evidence="3">
    <location>
        <begin position="162"/>
        <end position="431"/>
    </location>
</feature>
<organism evidence="4 5">
    <name type="scientific">Porphyromonas levii</name>
    <dbReference type="NCBI Taxonomy" id="28114"/>
    <lineage>
        <taxon>Bacteria</taxon>
        <taxon>Pseudomonadati</taxon>
        <taxon>Bacteroidota</taxon>
        <taxon>Bacteroidia</taxon>
        <taxon>Bacteroidales</taxon>
        <taxon>Porphyromonadaceae</taxon>
        <taxon>Porphyromonas</taxon>
    </lineage>
</organism>
<protein>
    <submittedName>
        <fullName evidence="4">Beta-N-acetylglucosaminidase</fullName>
    </submittedName>
</protein>
<dbReference type="InterPro" id="IPR000421">
    <property type="entry name" value="FA58C"/>
</dbReference>
<keyword evidence="1" id="KW-0326">Glycosidase</keyword>
<evidence type="ECO:0000313" key="5">
    <source>
        <dbReference type="Proteomes" id="UP000297225"/>
    </source>
</evidence>
<dbReference type="PANTHER" id="PTHR13170:SF16">
    <property type="entry name" value="PROTEIN O-GLCNACASE"/>
    <property type="match status" value="1"/>
</dbReference>